<accession>A0A4P5PE51</accession>
<dbReference type="OrthoDB" id="2186697at2"/>
<name>A0A4P5PE51_9ENTE</name>
<dbReference type="RefSeq" id="WP_146622812.1">
    <property type="nucleotide sequence ID" value="NZ_BJCC01000017.1"/>
</dbReference>
<proteinExistence type="predicted"/>
<dbReference type="EMBL" id="BJCC01000017">
    <property type="protein sequence ID" value="GCF94388.1"/>
    <property type="molecule type" value="Genomic_DNA"/>
</dbReference>
<comment type="caution">
    <text evidence="1">The sequence shown here is derived from an EMBL/GenBank/DDBJ whole genome shotgun (WGS) entry which is preliminary data.</text>
</comment>
<organism evidence="1 2">
    <name type="scientific">Enterococcus florum</name>
    <dbReference type="NCBI Taxonomy" id="2480627"/>
    <lineage>
        <taxon>Bacteria</taxon>
        <taxon>Bacillati</taxon>
        <taxon>Bacillota</taxon>
        <taxon>Bacilli</taxon>
        <taxon>Lactobacillales</taxon>
        <taxon>Enterococcaceae</taxon>
        <taxon>Enterococcus</taxon>
    </lineage>
</organism>
<gene>
    <name evidence="1" type="ORF">NRIC_22790</name>
</gene>
<evidence type="ECO:0000313" key="2">
    <source>
        <dbReference type="Proteomes" id="UP000290567"/>
    </source>
</evidence>
<evidence type="ECO:0000313" key="1">
    <source>
        <dbReference type="EMBL" id="GCF94388.1"/>
    </source>
</evidence>
<dbReference type="Proteomes" id="UP000290567">
    <property type="component" value="Unassembled WGS sequence"/>
</dbReference>
<reference evidence="2" key="1">
    <citation type="submission" date="2019-02" db="EMBL/GenBank/DDBJ databases">
        <title>Draft genome sequence of Enterococcus sp. Gos25-1.</title>
        <authorList>
            <person name="Tanaka N."/>
            <person name="Shiwa Y."/>
            <person name="Fujita N."/>
        </authorList>
    </citation>
    <scope>NUCLEOTIDE SEQUENCE [LARGE SCALE GENOMIC DNA]</scope>
    <source>
        <strain evidence="2">Gos25-1</strain>
    </source>
</reference>
<dbReference type="AlphaFoldDB" id="A0A4P5PE51"/>
<sequence length="98" mass="11698">MYKELFQEMNITVIELPVEIVENRPIYSAFLRELPFIAEEAATKKELYRRLMENYQSYVALQPEEEKQTSLQLTPKQLMKYYDGETFDGFSLFDQLTN</sequence>
<protein>
    <submittedName>
        <fullName evidence="1">Uncharacterized protein</fullName>
    </submittedName>
</protein>
<keyword evidence="2" id="KW-1185">Reference proteome</keyword>